<comment type="caution">
    <text evidence="1">The sequence shown here is derived from an EMBL/GenBank/DDBJ whole genome shotgun (WGS) entry which is preliminary data.</text>
</comment>
<name>A0AAV6TBR4_SOLSE</name>
<reference evidence="1 2" key="1">
    <citation type="journal article" date="2021" name="Sci. Rep.">
        <title>Chromosome anchoring in Senegalese sole (Solea senegalensis) reveals sex-associated markers and genome rearrangements in flatfish.</title>
        <authorList>
            <person name="Guerrero-Cozar I."/>
            <person name="Gomez-Garrido J."/>
            <person name="Berbel C."/>
            <person name="Martinez-Blanch J.F."/>
            <person name="Alioto T."/>
            <person name="Claros M.G."/>
            <person name="Gagnaire P.A."/>
            <person name="Manchado M."/>
        </authorList>
    </citation>
    <scope>NUCLEOTIDE SEQUENCE [LARGE SCALE GENOMIC DNA]</scope>
    <source>
        <strain evidence="1">Sse05_10M</strain>
    </source>
</reference>
<sequence length="216" mass="24214">MAMELLKCMYELDIIYSSMLYLPVTEEPGRGTNDVVLPPAHSEQALTATDCCSSSVMTNRLSKTQICLCGLWCRSVSSLQTSFQSKKVVNEKKKVLFSHNVIFNMCCLLFNVDFQFAFHPPHSQTQSVAQCDRSLGARLSGVYKSFPNTTARINTGQMFSEFKVPGPSQAPPWCVLSSSRVIRVKGLCPDSVQTLSRLCPHRDTRSKPARMTMKMW</sequence>
<keyword evidence="2" id="KW-1185">Reference proteome</keyword>
<proteinExistence type="predicted"/>
<organism evidence="1 2">
    <name type="scientific">Solea senegalensis</name>
    <name type="common">Senegalese sole</name>
    <dbReference type="NCBI Taxonomy" id="28829"/>
    <lineage>
        <taxon>Eukaryota</taxon>
        <taxon>Metazoa</taxon>
        <taxon>Chordata</taxon>
        <taxon>Craniata</taxon>
        <taxon>Vertebrata</taxon>
        <taxon>Euteleostomi</taxon>
        <taxon>Actinopterygii</taxon>
        <taxon>Neopterygii</taxon>
        <taxon>Teleostei</taxon>
        <taxon>Neoteleostei</taxon>
        <taxon>Acanthomorphata</taxon>
        <taxon>Carangaria</taxon>
        <taxon>Pleuronectiformes</taxon>
        <taxon>Pleuronectoidei</taxon>
        <taxon>Soleidae</taxon>
        <taxon>Solea</taxon>
    </lineage>
</organism>
<protein>
    <submittedName>
        <fullName evidence="1">Uncharacterized protein</fullName>
    </submittedName>
</protein>
<gene>
    <name evidence="1" type="ORF">JOB18_047201</name>
</gene>
<accession>A0AAV6TBR4</accession>
<dbReference type="EMBL" id="JAGKHQ010000001">
    <property type="protein sequence ID" value="KAG7526959.1"/>
    <property type="molecule type" value="Genomic_DNA"/>
</dbReference>
<dbReference type="AlphaFoldDB" id="A0AAV6TBR4"/>
<evidence type="ECO:0000313" key="2">
    <source>
        <dbReference type="Proteomes" id="UP000693946"/>
    </source>
</evidence>
<dbReference type="Proteomes" id="UP000693946">
    <property type="component" value="Linkage Group LG1"/>
</dbReference>
<evidence type="ECO:0000313" key="1">
    <source>
        <dbReference type="EMBL" id="KAG7526959.1"/>
    </source>
</evidence>